<comment type="caution">
    <text evidence="2">The sequence shown here is derived from an EMBL/GenBank/DDBJ whole genome shotgun (WGS) entry which is preliminary data.</text>
</comment>
<name>A0AAD7NNP7_9AGAR</name>
<feature type="region of interest" description="Disordered" evidence="1">
    <location>
        <begin position="1"/>
        <end position="33"/>
    </location>
</feature>
<protein>
    <submittedName>
        <fullName evidence="2">Uncharacterized protein</fullName>
    </submittedName>
</protein>
<gene>
    <name evidence="2" type="ORF">B0H16DRAFT_1716436</name>
</gene>
<reference evidence="2" key="1">
    <citation type="submission" date="2023-03" db="EMBL/GenBank/DDBJ databases">
        <title>Massive genome expansion in bonnet fungi (Mycena s.s.) driven by repeated elements and novel gene families across ecological guilds.</title>
        <authorList>
            <consortium name="Lawrence Berkeley National Laboratory"/>
            <person name="Harder C.B."/>
            <person name="Miyauchi S."/>
            <person name="Viragh M."/>
            <person name="Kuo A."/>
            <person name="Thoen E."/>
            <person name="Andreopoulos B."/>
            <person name="Lu D."/>
            <person name="Skrede I."/>
            <person name="Drula E."/>
            <person name="Henrissat B."/>
            <person name="Morin E."/>
            <person name="Kohler A."/>
            <person name="Barry K."/>
            <person name="LaButti K."/>
            <person name="Morin E."/>
            <person name="Salamov A."/>
            <person name="Lipzen A."/>
            <person name="Mereny Z."/>
            <person name="Hegedus B."/>
            <person name="Baldrian P."/>
            <person name="Stursova M."/>
            <person name="Weitz H."/>
            <person name="Taylor A."/>
            <person name="Grigoriev I.V."/>
            <person name="Nagy L.G."/>
            <person name="Martin F."/>
            <person name="Kauserud H."/>
        </authorList>
    </citation>
    <scope>NUCLEOTIDE SEQUENCE</scope>
    <source>
        <strain evidence="2">CBHHK182m</strain>
    </source>
</reference>
<dbReference type="AlphaFoldDB" id="A0AAD7NNP7"/>
<organism evidence="2 3">
    <name type="scientific">Mycena metata</name>
    <dbReference type="NCBI Taxonomy" id="1033252"/>
    <lineage>
        <taxon>Eukaryota</taxon>
        <taxon>Fungi</taxon>
        <taxon>Dikarya</taxon>
        <taxon>Basidiomycota</taxon>
        <taxon>Agaricomycotina</taxon>
        <taxon>Agaricomycetes</taxon>
        <taxon>Agaricomycetidae</taxon>
        <taxon>Agaricales</taxon>
        <taxon>Marasmiineae</taxon>
        <taxon>Mycenaceae</taxon>
        <taxon>Mycena</taxon>
    </lineage>
</organism>
<dbReference type="Proteomes" id="UP001215598">
    <property type="component" value="Unassembled WGS sequence"/>
</dbReference>
<sequence length="214" mass="22941">MESYSDNDSEEYSDATSEQSMESADPNVAPDLDGLLAMAEANDPDGEVRLAAMRRHRTVRFFAAWVYEDVDMSDAEMSATESSVTEDLDGATTPGESTSSRGESPITLGNYSPGPDCIVCRECALVICQVTATPENGLGRDQTYAVCEHLARIGQDTQGSALEMSASVAEDVIEPATFKGYELNALGDPDFPQGTIIDITVPMSEDFQSAAEEI</sequence>
<keyword evidence="3" id="KW-1185">Reference proteome</keyword>
<dbReference type="EMBL" id="JARKIB010000020">
    <property type="protein sequence ID" value="KAJ7768434.1"/>
    <property type="molecule type" value="Genomic_DNA"/>
</dbReference>
<proteinExistence type="predicted"/>
<feature type="compositionally biased region" description="Acidic residues" evidence="1">
    <location>
        <begin position="1"/>
        <end position="13"/>
    </location>
</feature>
<evidence type="ECO:0000313" key="3">
    <source>
        <dbReference type="Proteomes" id="UP001215598"/>
    </source>
</evidence>
<feature type="compositionally biased region" description="Polar residues" evidence="1">
    <location>
        <begin position="94"/>
        <end position="107"/>
    </location>
</feature>
<evidence type="ECO:0000313" key="2">
    <source>
        <dbReference type="EMBL" id="KAJ7768434.1"/>
    </source>
</evidence>
<evidence type="ECO:0000256" key="1">
    <source>
        <dbReference type="SAM" id="MobiDB-lite"/>
    </source>
</evidence>
<feature type="region of interest" description="Disordered" evidence="1">
    <location>
        <begin position="77"/>
        <end position="107"/>
    </location>
</feature>
<accession>A0AAD7NNP7</accession>